<proteinExistence type="predicted"/>
<evidence type="ECO:0000256" key="1">
    <source>
        <dbReference type="SAM" id="MobiDB-lite"/>
    </source>
</evidence>
<feature type="compositionally biased region" description="Basic and acidic residues" evidence="1">
    <location>
        <begin position="304"/>
        <end position="321"/>
    </location>
</feature>
<evidence type="ECO:0000256" key="2">
    <source>
        <dbReference type="SAM" id="Phobius"/>
    </source>
</evidence>
<accession>A0AAD4JU64</accession>
<feature type="transmembrane region" description="Helical" evidence="2">
    <location>
        <begin position="56"/>
        <end position="74"/>
    </location>
</feature>
<comment type="caution">
    <text evidence="3">The sequence shown here is derived from an EMBL/GenBank/DDBJ whole genome shotgun (WGS) entry which is preliminary data.</text>
</comment>
<evidence type="ECO:0000313" key="3">
    <source>
        <dbReference type="EMBL" id="KAH8359625.1"/>
    </source>
</evidence>
<protein>
    <submittedName>
        <fullName evidence="3">Uncharacterized protein</fullName>
    </submittedName>
</protein>
<keyword evidence="4" id="KW-1185">Reference proteome</keyword>
<reference evidence="3" key="1">
    <citation type="journal article" date="2021" name="Mol. Ecol. Resour.">
        <title>Phylogenomic analyses of the genus Drosophila reveals genomic signals of climate adaptation.</title>
        <authorList>
            <person name="Li F."/>
            <person name="Rane R.V."/>
            <person name="Luria V."/>
            <person name="Xiong Z."/>
            <person name="Chen J."/>
            <person name="Li Z."/>
            <person name="Catullo R.A."/>
            <person name="Griffin P.C."/>
            <person name="Schiffer M."/>
            <person name="Pearce S."/>
            <person name="Lee S.F."/>
            <person name="McElroy K."/>
            <person name="Stocker A."/>
            <person name="Shirriffs J."/>
            <person name="Cockerell F."/>
            <person name="Coppin C."/>
            <person name="Sgro C.M."/>
            <person name="Karger A."/>
            <person name="Cain J.W."/>
            <person name="Weber J.A."/>
            <person name="Santpere G."/>
            <person name="Kirschner M.W."/>
            <person name="Hoffmann A.A."/>
            <person name="Oakeshott J.G."/>
            <person name="Zhang G."/>
        </authorList>
    </citation>
    <scope>NUCLEOTIDE SEQUENCE</scope>
    <source>
        <strain evidence="3">BGI-SZ-2011g</strain>
    </source>
</reference>
<name>A0AAD4JU64_9MUSC</name>
<feature type="compositionally biased region" description="Basic and acidic residues" evidence="1">
    <location>
        <begin position="277"/>
        <end position="291"/>
    </location>
</feature>
<gene>
    <name evidence="3" type="ORF">KR093_007940</name>
</gene>
<feature type="compositionally biased region" description="Polar residues" evidence="1">
    <location>
        <begin position="293"/>
        <end position="303"/>
    </location>
</feature>
<dbReference type="AlphaFoldDB" id="A0AAD4JU64"/>
<sequence>MAEALRRGGDAVKAAADYLQACKIAEIRQTLELLGVQHIEIVSALLLFVMLQFTKFTAVLCLACSIAYGIFYMWDTWFPEVKQDSSGTTQNADYGYLYGTPFWDSYGPSYGPGNISRNSVSSGINSNYDNTFPPTYTISIRDARTSALFPPFSNSEIIETLPDHVYDSEEKHIDMSPQFPQPDRFNQRKSNASGAATPIGHRLSNNEMRSSPRRLSGQPPQEDNRPNRRDPLAFRRLIANDYRMYRPTTSLEAQQYYSYTMPPIPEERARRLPGIFDDYKMKSRRTNDKRSTTQRSGGYTNEQPLHRQNDRYKSVSRDNLLHRSRNIQDGPPNRFGSPHGRSNAGNYYNSDSSKKKGRK</sequence>
<feature type="region of interest" description="Disordered" evidence="1">
    <location>
        <begin position="268"/>
        <end position="359"/>
    </location>
</feature>
<keyword evidence="2" id="KW-1133">Transmembrane helix</keyword>
<feature type="compositionally biased region" description="Basic and acidic residues" evidence="1">
    <location>
        <begin position="222"/>
        <end position="233"/>
    </location>
</feature>
<feature type="region of interest" description="Disordered" evidence="1">
    <location>
        <begin position="174"/>
        <end position="233"/>
    </location>
</feature>
<organism evidence="3 4">
    <name type="scientific">Drosophila rubida</name>
    <dbReference type="NCBI Taxonomy" id="30044"/>
    <lineage>
        <taxon>Eukaryota</taxon>
        <taxon>Metazoa</taxon>
        <taxon>Ecdysozoa</taxon>
        <taxon>Arthropoda</taxon>
        <taxon>Hexapoda</taxon>
        <taxon>Insecta</taxon>
        <taxon>Pterygota</taxon>
        <taxon>Neoptera</taxon>
        <taxon>Endopterygota</taxon>
        <taxon>Diptera</taxon>
        <taxon>Brachycera</taxon>
        <taxon>Muscomorpha</taxon>
        <taxon>Ephydroidea</taxon>
        <taxon>Drosophilidae</taxon>
        <taxon>Drosophila</taxon>
    </lineage>
</organism>
<keyword evidence="2" id="KW-0472">Membrane</keyword>
<dbReference type="EMBL" id="JAJJHW010003409">
    <property type="protein sequence ID" value="KAH8359625.1"/>
    <property type="molecule type" value="Genomic_DNA"/>
</dbReference>
<dbReference type="Proteomes" id="UP001200034">
    <property type="component" value="Unassembled WGS sequence"/>
</dbReference>
<keyword evidence="2" id="KW-0812">Transmembrane</keyword>
<evidence type="ECO:0000313" key="4">
    <source>
        <dbReference type="Proteomes" id="UP001200034"/>
    </source>
</evidence>